<organism evidence="5 6">
    <name type="scientific">Pseudoduganella buxea</name>
    <dbReference type="NCBI Taxonomy" id="1949069"/>
    <lineage>
        <taxon>Bacteria</taxon>
        <taxon>Pseudomonadati</taxon>
        <taxon>Pseudomonadota</taxon>
        <taxon>Betaproteobacteria</taxon>
        <taxon>Burkholderiales</taxon>
        <taxon>Oxalobacteraceae</taxon>
        <taxon>Telluria group</taxon>
        <taxon>Pseudoduganella</taxon>
    </lineage>
</organism>
<dbReference type="AlphaFoldDB" id="A0A6I3SRC0"/>
<dbReference type="InterPro" id="IPR003594">
    <property type="entry name" value="HATPase_dom"/>
</dbReference>
<dbReference type="SUPFAM" id="SSF55874">
    <property type="entry name" value="ATPase domain of HSP90 chaperone/DNA topoisomerase II/histidine kinase"/>
    <property type="match status" value="1"/>
</dbReference>
<dbReference type="EC" id="2.7.13.3" evidence="2"/>
<dbReference type="PANTHER" id="PTHR43065:SF50">
    <property type="entry name" value="HISTIDINE KINASE"/>
    <property type="match status" value="1"/>
</dbReference>
<dbReference type="InterPro" id="IPR000014">
    <property type="entry name" value="PAS"/>
</dbReference>
<dbReference type="InterPro" id="IPR005467">
    <property type="entry name" value="His_kinase_dom"/>
</dbReference>
<dbReference type="Gene3D" id="3.30.565.10">
    <property type="entry name" value="Histidine kinase-like ATPase, C-terminal domain"/>
    <property type="match status" value="1"/>
</dbReference>
<dbReference type="NCBIfam" id="TIGR00229">
    <property type="entry name" value="sensory_box"/>
    <property type="match status" value="1"/>
</dbReference>
<dbReference type="GO" id="GO:0000155">
    <property type="term" value="F:phosphorelay sensor kinase activity"/>
    <property type="evidence" value="ECO:0007669"/>
    <property type="project" value="InterPro"/>
</dbReference>
<dbReference type="InterPro" id="IPR036097">
    <property type="entry name" value="HisK_dim/P_sf"/>
</dbReference>
<dbReference type="CDD" id="cd16943">
    <property type="entry name" value="HATPase_AtoS-like"/>
    <property type="match status" value="1"/>
</dbReference>
<comment type="catalytic activity">
    <reaction evidence="1">
        <text>ATP + protein L-histidine = ADP + protein N-phospho-L-histidine.</text>
        <dbReference type="EC" id="2.7.13.3"/>
    </reaction>
</comment>
<reference evidence="4" key="4">
    <citation type="submission" date="2024-05" db="EMBL/GenBank/DDBJ databases">
        <authorList>
            <person name="Sun Q."/>
            <person name="Zhou Y."/>
        </authorList>
    </citation>
    <scope>NUCLEOTIDE SEQUENCE</scope>
    <source>
        <strain evidence="4">CGMCC 1.15931</strain>
    </source>
</reference>
<dbReference type="Proteomes" id="UP000430634">
    <property type="component" value="Unassembled WGS sequence"/>
</dbReference>
<dbReference type="EMBL" id="WNKZ01000004">
    <property type="protein sequence ID" value="MTV51650.1"/>
    <property type="molecule type" value="Genomic_DNA"/>
</dbReference>
<reference evidence="4" key="1">
    <citation type="journal article" date="2014" name="Int. J. Syst. Evol. Microbiol.">
        <title>Complete genome of a new Firmicutes species belonging to the dominant human colonic microbiota ('Ruminococcus bicirculans') reveals two chromosomes and a selective capacity to utilize plant glucans.</title>
        <authorList>
            <consortium name="NISC Comparative Sequencing Program"/>
            <person name="Wegmann U."/>
            <person name="Louis P."/>
            <person name="Goesmann A."/>
            <person name="Henrissat B."/>
            <person name="Duncan S.H."/>
            <person name="Flint H.J."/>
        </authorList>
    </citation>
    <scope>NUCLEOTIDE SEQUENCE</scope>
    <source>
        <strain evidence="4">CGMCC 1.15931</strain>
    </source>
</reference>
<dbReference type="PROSITE" id="PS50109">
    <property type="entry name" value="HIS_KIN"/>
    <property type="match status" value="1"/>
</dbReference>
<dbReference type="CDD" id="cd00130">
    <property type="entry name" value="PAS"/>
    <property type="match status" value="1"/>
</dbReference>
<dbReference type="RefSeq" id="WP_155468993.1">
    <property type="nucleotide sequence ID" value="NZ_BMKG01000011.1"/>
</dbReference>
<evidence type="ECO:0000313" key="6">
    <source>
        <dbReference type="Proteomes" id="UP000430634"/>
    </source>
</evidence>
<evidence type="ECO:0000256" key="1">
    <source>
        <dbReference type="ARBA" id="ARBA00000085"/>
    </source>
</evidence>
<dbReference type="SUPFAM" id="SSF55785">
    <property type="entry name" value="PYP-like sensor domain (PAS domain)"/>
    <property type="match status" value="2"/>
</dbReference>
<dbReference type="SMART" id="SM00091">
    <property type="entry name" value="PAS"/>
    <property type="match status" value="2"/>
</dbReference>
<dbReference type="PANTHER" id="PTHR43065">
    <property type="entry name" value="SENSOR HISTIDINE KINASE"/>
    <property type="match status" value="1"/>
</dbReference>
<dbReference type="EMBL" id="BMKG01000011">
    <property type="protein sequence ID" value="GGC04893.1"/>
    <property type="molecule type" value="Genomic_DNA"/>
</dbReference>
<dbReference type="InterPro" id="IPR004358">
    <property type="entry name" value="Sig_transdc_His_kin-like_C"/>
</dbReference>
<protein>
    <recommendedName>
        <fullName evidence="2">histidine kinase</fullName>
        <ecNumber evidence="2">2.7.13.3</ecNumber>
    </recommendedName>
</protein>
<evidence type="ECO:0000256" key="2">
    <source>
        <dbReference type="ARBA" id="ARBA00012438"/>
    </source>
</evidence>
<accession>A0A6I3SRC0</accession>
<proteinExistence type="predicted"/>
<gene>
    <name evidence="4" type="ORF">GCM10011572_28440</name>
    <name evidence="5" type="ORF">GM672_02770</name>
</gene>
<reference evidence="5 6" key="3">
    <citation type="submission" date="2019-11" db="EMBL/GenBank/DDBJ databases">
        <title>Type strains purchased from KCTC, JCM and DSMZ.</title>
        <authorList>
            <person name="Lu H."/>
        </authorList>
    </citation>
    <scope>NUCLEOTIDE SEQUENCE [LARGE SCALE GENOMIC DNA]</scope>
    <source>
        <strain evidence="5 6">KCTC 52429</strain>
    </source>
</reference>
<keyword evidence="7" id="KW-1185">Reference proteome</keyword>
<sequence length="550" mass="60561">MNDLAQLMLDHSASLMLLVEPRTLRIVGVNRAVEQLLNYTKEQLLAMAITDIDSALQDLFYWEDVRGGRHADIESQDGQYRRADGELLAVSKSVRALTHDGAVLMLVSARDVQHEHKLEDVLAQTLSQLQATLESTGNGILVIDWHGRIASMNRLFSRMWAIPQNLLDGQDDAGILDHLCGAVAEGPTCRARLQQLVDERATVDRFHLASGRVFECTSRPQRLGERIIGRVFGFNDITQREQDEAALRESRDQLEARVVERTAALQTANATLHEEKARQEELIGKLGAAQMQLLQAEKMASVGLLAAGVAHEINNPIAFVSTNVGTLQVYAQGLLKLLEAYEAMDGALAAPDLARVDTIRQEIDAAWLREDIGALLTESMEGLKRVKSIVQDLKDFSHVSESQRQWANVERGLDSTLNLVANDLKYKADVVKDYAGVPEIECLPSQLNQVFMNLMINAGHAIAERGLITVRTGFDAATLWVEIEDSGAGIAPEHLSRIFEPFFTTKPVGKGTGLGLSLSYGIVRKHGGTIEVRSEPGQGSLFRVTLPRQA</sequence>
<dbReference type="InterPro" id="IPR035965">
    <property type="entry name" value="PAS-like_dom_sf"/>
</dbReference>
<dbReference type="Gene3D" id="3.30.450.20">
    <property type="entry name" value="PAS domain"/>
    <property type="match status" value="2"/>
</dbReference>
<dbReference type="InterPro" id="IPR036890">
    <property type="entry name" value="HATPase_C_sf"/>
</dbReference>
<dbReference type="Pfam" id="PF13188">
    <property type="entry name" value="PAS_8"/>
    <property type="match status" value="2"/>
</dbReference>
<dbReference type="PRINTS" id="PR00344">
    <property type="entry name" value="BCTRLSENSOR"/>
</dbReference>
<comment type="caution">
    <text evidence="5">The sequence shown here is derived from an EMBL/GenBank/DDBJ whole genome shotgun (WGS) entry which is preliminary data.</text>
</comment>
<dbReference type="SMART" id="SM00387">
    <property type="entry name" value="HATPase_c"/>
    <property type="match status" value="1"/>
</dbReference>
<evidence type="ECO:0000313" key="4">
    <source>
        <dbReference type="EMBL" id="GGC04893.1"/>
    </source>
</evidence>
<dbReference type="Gene3D" id="1.10.287.130">
    <property type="match status" value="1"/>
</dbReference>
<feature type="domain" description="Histidine kinase" evidence="3">
    <location>
        <begin position="308"/>
        <end position="550"/>
    </location>
</feature>
<dbReference type="OrthoDB" id="224978at2"/>
<evidence type="ECO:0000259" key="3">
    <source>
        <dbReference type="PROSITE" id="PS50109"/>
    </source>
</evidence>
<name>A0A6I3SRC0_9BURK</name>
<evidence type="ECO:0000313" key="5">
    <source>
        <dbReference type="EMBL" id="MTV51650.1"/>
    </source>
</evidence>
<dbReference type="Proteomes" id="UP000622638">
    <property type="component" value="Unassembled WGS sequence"/>
</dbReference>
<dbReference type="SUPFAM" id="SSF47384">
    <property type="entry name" value="Homodimeric domain of signal transducing histidine kinase"/>
    <property type="match status" value="1"/>
</dbReference>
<reference evidence="7" key="2">
    <citation type="journal article" date="2019" name="Int. J. Syst. Evol. Microbiol.">
        <title>The Global Catalogue of Microorganisms (GCM) 10K type strain sequencing project: providing services to taxonomists for standard genome sequencing and annotation.</title>
        <authorList>
            <consortium name="The Broad Institute Genomics Platform"/>
            <consortium name="The Broad Institute Genome Sequencing Center for Infectious Disease"/>
            <person name="Wu L."/>
            <person name="Ma J."/>
        </authorList>
    </citation>
    <scope>NUCLEOTIDE SEQUENCE [LARGE SCALE GENOMIC DNA]</scope>
    <source>
        <strain evidence="7">CGMCC 1.15931</strain>
    </source>
</reference>
<evidence type="ECO:0000313" key="7">
    <source>
        <dbReference type="Proteomes" id="UP000622638"/>
    </source>
</evidence>
<dbReference type="Pfam" id="PF02518">
    <property type="entry name" value="HATPase_c"/>
    <property type="match status" value="1"/>
</dbReference>